<dbReference type="InterPro" id="IPR017475">
    <property type="entry name" value="EPS_sugar_tfrase"/>
</dbReference>
<dbReference type="GO" id="GO:0016020">
    <property type="term" value="C:membrane"/>
    <property type="evidence" value="ECO:0007669"/>
    <property type="project" value="UniProtKB-SubCell"/>
</dbReference>
<keyword evidence="10" id="KW-1185">Reference proteome</keyword>
<comment type="subcellular location">
    <subcellularLocation>
        <location evidence="1">Membrane</location>
        <topology evidence="1">Multi-pass membrane protein</topology>
    </subcellularLocation>
</comment>
<feature type="transmembrane region" description="Helical" evidence="7">
    <location>
        <begin position="108"/>
        <end position="127"/>
    </location>
</feature>
<dbReference type="InterPro" id="IPR003362">
    <property type="entry name" value="Bact_transf"/>
</dbReference>
<evidence type="ECO:0000259" key="8">
    <source>
        <dbReference type="Pfam" id="PF02397"/>
    </source>
</evidence>
<accession>E1QE42</accession>
<gene>
    <name evidence="9" type="ordered locus">Deba_0455</name>
</gene>
<feature type="transmembrane region" description="Helical" evidence="7">
    <location>
        <begin position="51"/>
        <end position="71"/>
    </location>
</feature>
<dbReference type="eggNOG" id="COG2148">
    <property type="taxonomic scope" value="Bacteria"/>
</dbReference>
<dbReference type="PANTHER" id="PTHR30576:SF0">
    <property type="entry name" value="UNDECAPRENYL-PHOSPHATE N-ACETYLGALACTOSAMINYL 1-PHOSPHATE TRANSFERASE-RELATED"/>
    <property type="match status" value="1"/>
</dbReference>
<comment type="similarity">
    <text evidence="2">Belongs to the bacterial sugar transferase family.</text>
</comment>
<evidence type="ECO:0000256" key="3">
    <source>
        <dbReference type="ARBA" id="ARBA00022679"/>
    </source>
</evidence>
<dbReference type="eggNOG" id="COG1086">
    <property type="taxonomic scope" value="Bacteria"/>
</dbReference>
<reference evidence="9 10" key="1">
    <citation type="journal article" date="2010" name="Stand. Genomic Sci.">
        <title>Complete genome sequence of Desulfarculus baarsii type strain (2st14).</title>
        <authorList>
            <person name="Sun H."/>
            <person name="Spring S."/>
            <person name="Lapidus A."/>
            <person name="Davenport K."/>
            <person name="Del Rio T.G."/>
            <person name="Tice H."/>
            <person name="Nolan M."/>
            <person name="Copeland A."/>
            <person name="Cheng J.F."/>
            <person name="Lucas S."/>
            <person name="Tapia R."/>
            <person name="Goodwin L."/>
            <person name="Pitluck S."/>
            <person name="Ivanova N."/>
            <person name="Pagani I."/>
            <person name="Mavromatis K."/>
            <person name="Ovchinnikova G."/>
            <person name="Pati A."/>
            <person name="Chen A."/>
            <person name="Palaniappan K."/>
            <person name="Hauser L."/>
            <person name="Chang Y.J."/>
            <person name="Jeffries C.D."/>
            <person name="Detter J.C."/>
            <person name="Han C."/>
            <person name="Rohde M."/>
            <person name="Brambilla E."/>
            <person name="Goker M."/>
            <person name="Woyke T."/>
            <person name="Bristow J."/>
            <person name="Eisen J.A."/>
            <person name="Markowitz V."/>
            <person name="Hugenholtz P."/>
            <person name="Kyrpides N.C."/>
            <person name="Klenk H.P."/>
            <person name="Land M."/>
        </authorList>
    </citation>
    <scope>NUCLEOTIDE SEQUENCE [LARGE SCALE GENOMIC DNA]</scope>
    <source>
        <strain evidence="10">ATCC 33931 / DSM 2075 / LMG 7858 / VKM B-1802 / 2st14</strain>
    </source>
</reference>
<dbReference type="EMBL" id="CP002085">
    <property type="protein sequence ID" value="ADK83828.1"/>
    <property type="molecule type" value="Genomic_DNA"/>
</dbReference>
<keyword evidence="5 7" id="KW-1133">Transmembrane helix</keyword>
<protein>
    <submittedName>
        <fullName evidence="9">Undecaprenyl-phosphate glucose phosphotransferase</fullName>
        <ecNumber evidence="9">2.7.8.6</ecNumber>
    </submittedName>
</protein>
<evidence type="ECO:0000256" key="4">
    <source>
        <dbReference type="ARBA" id="ARBA00022692"/>
    </source>
</evidence>
<proteinExistence type="inferred from homology"/>
<dbReference type="PANTHER" id="PTHR30576">
    <property type="entry name" value="COLANIC BIOSYNTHESIS UDP-GLUCOSE LIPID CARRIER TRANSFERASE"/>
    <property type="match status" value="1"/>
</dbReference>
<dbReference type="NCBIfam" id="TIGR03025">
    <property type="entry name" value="EPS_sugtrans"/>
    <property type="match status" value="1"/>
</dbReference>
<dbReference type="Proteomes" id="UP000009047">
    <property type="component" value="Chromosome"/>
</dbReference>
<dbReference type="STRING" id="644282.Deba_0455"/>
<feature type="transmembrane region" description="Helical" evidence="7">
    <location>
        <begin position="283"/>
        <end position="304"/>
    </location>
</feature>
<feature type="transmembrane region" description="Helical" evidence="7">
    <location>
        <begin position="83"/>
        <end position="102"/>
    </location>
</feature>
<name>E1QE42_DESB2</name>
<dbReference type="InterPro" id="IPR036291">
    <property type="entry name" value="NAD(P)-bd_dom_sf"/>
</dbReference>
<sequence length="465" mass="52505">MFEKRLRFFRSLLFVVDLAVVALCWIAAYFWRFFAPLFPVTKGVPDLDLYLTLLFLVLAVFAVALPASGIYRRPWARPAQVWWPALRASATGVIMAVTLTYFLRPYDFSRMVFAQFFALIFVALILARPLMQAAMRRFYNERAGEGVLIIGAEELGRQVAANIQKHPELGLRVVGFLSRRPEMIGKQIDGLSVLGGYQAIKGILAGGSVHMLIIALPLAAHDRINEVLEQVADEAVDVKIVPDLYRFMKLRGSVEEFEGMPVIGLAGSPLEGWSRLVKRAVDIVGSLAGIVLLGPLMLAAAIGVRLSSPGPIFYRQERMGMDGRLFSMLKFRSMPVGAEDECGPVWACEDDCRPTRFGAFMRKYSIDETPQFFNVLRGEMSLVGPRPERPELIAEFRKQIPGYMLRHRTKAGITGWAQVNGWRGNTSLEKRIEHDLYYIENWSPWFDFQIMLRTVGRVLFDPNAY</sequence>
<evidence type="ECO:0000313" key="9">
    <source>
        <dbReference type="EMBL" id="ADK83828.1"/>
    </source>
</evidence>
<dbReference type="Pfam" id="PF02397">
    <property type="entry name" value="Bac_transf"/>
    <property type="match status" value="1"/>
</dbReference>
<dbReference type="RefSeq" id="WP_013257284.1">
    <property type="nucleotide sequence ID" value="NC_014365.1"/>
</dbReference>
<evidence type="ECO:0000313" key="10">
    <source>
        <dbReference type="Proteomes" id="UP000009047"/>
    </source>
</evidence>
<dbReference type="SUPFAM" id="SSF51735">
    <property type="entry name" value="NAD(P)-binding Rossmann-fold domains"/>
    <property type="match status" value="1"/>
</dbReference>
<dbReference type="InterPro" id="IPR017473">
    <property type="entry name" value="Undecaprenyl-P_gluc_Ptfrase"/>
</dbReference>
<dbReference type="OrthoDB" id="9808602at2"/>
<dbReference type="Pfam" id="PF13727">
    <property type="entry name" value="CoA_binding_3"/>
    <property type="match status" value="1"/>
</dbReference>
<keyword evidence="6 7" id="KW-0472">Membrane</keyword>
<feature type="domain" description="Bacterial sugar transferase" evidence="8">
    <location>
        <begin position="278"/>
        <end position="459"/>
    </location>
</feature>
<dbReference type="KEGG" id="dbr:Deba_0455"/>
<dbReference type="GO" id="GO:0047360">
    <property type="term" value="F:undecaprenyl-phosphate galactose phosphotransferase activity"/>
    <property type="evidence" value="ECO:0007669"/>
    <property type="project" value="UniProtKB-EC"/>
</dbReference>
<dbReference type="Gene3D" id="3.40.50.720">
    <property type="entry name" value="NAD(P)-binding Rossmann-like Domain"/>
    <property type="match status" value="1"/>
</dbReference>
<evidence type="ECO:0000256" key="7">
    <source>
        <dbReference type="SAM" id="Phobius"/>
    </source>
</evidence>
<evidence type="ECO:0000256" key="5">
    <source>
        <dbReference type="ARBA" id="ARBA00022989"/>
    </source>
</evidence>
<keyword evidence="3 9" id="KW-0808">Transferase</keyword>
<dbReference type="AlphaFoldDB" id="E1QE42"/>
<evidence type="ECO:0000256" key="2">
    <source>
        <dbReference type="ARBA" id="ARBA00006464"/>
    </source>
</evidence>
<evidence type="ECO:0000256" key="1">
    <source>
        <dbReference type="ARBA" id="ARBA00004141"/>
    </source>
</evidence>
<dbReference type="HOGENOM" id="CLU_024920_0_1_7"/>
<dbReference type="NCBIfam" id="TIGR03023">
    <property type="entry name" value="WcaJ_sugtrans"/>
    <property type="match status" value="1"/>
</dbReference>
<dbReference type="EC" id="2.7.8.6" evidence="9"/>
<evidence type="ECO:0000256" key="6">
    <source>
        <dbReference type="ARBA" id="ARBA00023136"/>
    </source>
</evidence>
<keyword evidence="4 7" id="KW-0812">Transmembrane</keyword>
<organism evidence="9 10">
    <name type="scientific">Desulfarculus baarsii (strain ATCC 33931 / DSM 2075 / LMG 7858 / VKM B-1802 / 2st14)</name>
    <dbReference type="NCBI Taxonomy" id="644282"/>
    <lineage>
        <taxon>Bacteria</taxon>
        <taxon>Pseudomonadati</taxon>
        <taxon>Thermodesulfobacteriota</taxon>
        <taxon>Desulfarculia</taxon>
        <taxon>Desulfarculales</taxon>
        <taxon>Desulfarculaceae</taxon>
        <taxon>Desulfarculus</taxon>
    </lineage>
</organism>
<feature type="transmembrane region" description="Helical" evidence="7">
    <location>
        <begin position="12"/>
        <end position="31"/>
    </location>
</feature>